<evidence type="ECO:0000313" key="2">
    <source>
        <dbReference type="Proteomes" id="UP000887013"/>
    </source>
</evidence>
<dbReference type="EMBL" id="BMAW01016547">
    <property type="protein sequence ID" value="GFT49628.1"/>
    <property type="molecule type" value="Genomic_DNA"/>
</dbReference>
<dbReference type="Proteomes" id="UP000887013">
    <property type="component" value="Unassembled WGS sequence"/>
</dbReference>
<dbReference type="AlphaFoldDB" id="A0A8X6P5N9"/>
<sequence>MHVLSCEVDVFLKTSTEILGSGLSWLTSLIQCLLLLKICEIFHGDFIIKFEDASRSLTNIASTCQKYLENRNDFVSSSEAAFVYSVRLFWAT</sequence>
<name>A0A8X6P5N9_NEPPI</name>
<proteinExistence type="predicted"/>
<organism evidence="1 2">
    <name type="scientific">Nephila pilipes</name>
    <name type="common">Giant wood spider</name>
    <name type="synonym">Nephila maculata</name>
    <dbReference type="NCBI Taxonomy" id="299642"/>
    <lineage>
        <taxon>Eukaryota</taxon>
        <taxon>Metazoa</taxon>
        <taxon>Ecdysozoa</taxon>
        <taxon>Arthropoda</taxon>
        <taxon>Chelicerata</taxon>
        <taxon>Arachnida</taxon>
        <taxon>Araneae</taxon>
        <taxon>Araneomorphae</taxon>
        <taxon>Entelegynae</taxon>
        <taxon>Araneoidea</taxon>
        <taxon>Nephilidae</taxon>
        <taxon>Nephila</taxon>
    </lineage>
</organism>
<evidence type="ECO:0000313" key="1">
    <source>
        <dbReference type="EMBL" id="GFT49628.1"/>
    </source>
</evidence>
<reference evidence="1" key="1">
    <citation type="submission" date="2020-08" db="EMBL/GenBank/DDBJ databases">
        <title>Multicomponent nature underlies the extraordinary mechanical properties of spider dragline silk.</title>
        <authorList>
            <person name="Kono N."/>
            <person name="Nakamura H."/>
            <person name="Mori M."/>
            <person name="Yoshida Y."/>
            <person name="Ohtoshi R."/>
            <person name="Malay A.D."/>
            <person name="Moran D.A.P."/>
            <person name="Tomita M."/>
            <person name="Numata K."/>
            <person name="Arakawa K."/>
        </authorList>
    </citation>
    <scope>NUCLEOTIDE SEQUENCE</scope>
</reference>
<accession>A0A8X6P5N9</accession>
<protein>
    <submittedName>
        <fullName evidence="1">Uncharacterized protein</fullName>
    </submittedName>
</protein>
<gene>
    <name evidence="1" type="ORF">NPIL_27371</name>
</gene>
<comment type="caution">
    <text evidence="1">The sequence shown here is derived from an EMBL/GenBank/DDBJ whole genome shotgun (WGS) entry which is preliminary data.</text>
</comment>
<keyword evidence="2" id="KW-1185">Reference proteome</keyword>